<dbReference type="Gene3D" id="3.40.50.410">
    <property type="entry name" value="von Willebrand factor, type A domain"/>
    <property type="match status" value="1"/>
</dbReference>
<protein>
    <submittedName>
        <fullName evidence="2">Uncharacterized protein YegL</fullName>
    </submittedName>
</protein>
<accession>A0AAE3XR77</accession>
<dbReference type="Proteomes" id="UP001185092">
    <property type="component" value="Unassembled WGS sequence"/>
</dbReference>
<dbReference type="InterPro" id="IPR002035">
    <property type="entry name" value="VWF_A"/>
</dbReference>
<dbReference type="SUPFAM" id="SSF53300">
    <property type="entry name" value="vWA-like"/>
    <property type="match status" value="1"/>
</dbReference>
<evidence type="ECO:0000313" key="2">
    <source>
        <dbReference type="EMBL" id="MDR6240406.1"/>
    </source>
</evidence>
<dbReference type="InterPro" id="IPR011392">
    <property type="entry name" value="Tellurite-R_TerY"/>
</dbReference>
<organism evidence="2 3">
    <name type="scientific">Aureibacter tunicatorum</name>
    <dbReference type="NCBI Taxonomy" id="866807"/>
    <lineage>
        <taxon>Bacteria</taxon>
        <taxon>Pseudomonadati</taxon>
        <taxon>Bacteroidota</taxon>
        <taxon>Cytophagia</taxon>
        <taxon>Cytophagales</taxon>
        <taxon>Persicobacteraceae</taxon>
        <taxon>Aureibacter</taxon>
    </lineage>
</organism>
<dbReference type="PIRSF" id="PIRSF020634">
    <property type="entry name" value="TerY_vWA"/>
    <property type="match status" value="1"/>
</dbReference>
<reference evidence="2" key="1">
    <citation type="submission" date="2023-07" db="EMBL/GenBank/DDBJ databases">
        <title>Genomic Encyclopedia of Type Strains, Phase IV (KMG-IV): sequencing the most valuable type-strain genomes for metagenomic binning, comparative biology and taxonomic classification.</title>
        <authorList>
            <person name="Goeker M."/>
        </authorList>
    </citation>
    <scope>NUCLEOTIDE SEQUENCE</scope>
    <source>
        <strain evidence="2">DSM 26174</strain>
    </source>
</reference>
<sequence>MNRRLPVYLLLDTSGSMKGEPIQAVNVGLQSLVSSLRQDPYALDSVHIAIVTFDREVNEVMPLTELPMLHLPTIGTPDSGPTHLGMALEKLNDILKRDIIKTTASQKGDWAPLLFIMTDGKPSDLMKYREMIPVLKNQRFGNIIACGAGPKARSEYLRELTENVAMLDNCDSSTFQTYFKWVSDTIQEGSRSAGVTAESLELPPPPKEVNIVL</sequence>
<gene>
    <name evidence="2" type="ORF">HNQ88_003472</name>
</gene>
<name>A0AAE3XR77_9BACT</name>
<keyword evidence="3" id="KW-1185">Reference proteome</keyword>
<dbReference type="Pfam" id="PF00092">
    <property type="entry name" value="VWA"/>
    <property type="match status" value="1"/>
</dbReference>
<dbReference type="RefSeq" id="WP_309940322.1">
    <property type="nucleotide sequence ID" value="NZ_AP025305.1"/>
</dbReference>
<proteinExistence type="predicted"/>
<feature type="domain" description="VWFA" evidence="1">
    <location>
        <begin position="6"/>
        <end position="186"/>
    </location>
</feature>
<dbReference type="SMART" id="SM00327">
    <property type="entry name" value="VWA"/>
    <property type="match status" value="1"/>
</dbReference>
<evidence type="ECO:0000313" key="3">
    <source>
        <dbReference type="Proteomes" id="UP001185092"/>
    </source>
</evidence>
<dbReference type="EMBL" id="JAVDQD010000004">
    <property type="protein sequence ID" value="MDR6240406.1"/>
    <property type="molecule type" value="Genomic_DNA"/>
</dbReference>
<evidence type="ECO:0000259" key="1">
    <source>
        <dbReference type="PROSITE" id="PS50234"/>
    </source>
</evidence>
<dbReference type="PROSITE" id="PS50234">
    <property type="entry name" value="VWFA"/>
    <property type="match status" value="1"/>
</dbReference>
<dbReference type="InterPro" id="IPR036465">
    <property type="entry name" value="vWFA_dom_sf"/>
</dbReference>
<dbReference type="AlphaFoldDB" id="A0AAE3XR77"/>
<comment type="caution">
    <text evidence="2">The sequence shown here is derived from an EMBL/GenBank/DDBJ whole genome shotgun (WGS) entry which is preliminary data.</text>
</comment>